<dbReference type="Gene3D" id="1.10.287.110">
    <property type="entry name" value="DnaJ domain"/>
    <property type="match status" value="1"/>
</dbReference>
<dbReference type="OrthoDB" id="442087at2759"/>
<dbReference type="SMART" id="SM00271">
    <property type="entry name" value="DnaJ"/>
    <property type="match status" value="1"/>
</dbReference>
<name>A0A162ULQ1_PHYB8</name>
<dbReference type="PROSITE" id="PS50076">
    <property type="entry name" value="DNAJ_2"/>
    <property type="match status" value="1"/>
</dbReference>
<dbReference type="InterPro" id="IPR001623">
    <property type="entry name" value="DnaJ_domain"/>
</dbReference>
<dbReference type="Proteomes" id="UP000077315">
    <property type="component" value="Unassembled WGS sequence"/>
</dbReference>
<dbReference type="Pfam" id="PF00226">
    <property type="entry name" value="DnaJ"/>
    <property type="match status" value="1"/>
</dbReference>
<keyword evidence="1" id="KW-0472">Membrane</keyword>
<protein>
    <recommendedName>
        <fullName evidence="2">J domain-containing protein</fullName>
    </recommendedName>
</protein>
<dbReference type="SUPFAM" id="SSF46565">
    <property type="entry name" value="Chaperone J-domain"/>
    <property type="match status" value="1"/>
</dbReference>
<proteinExistence type="predicted"/>
<dbReference type="PANTHER" id="PTHR43948">
    <property type="entry name" value="DNAJ HOMOLOG SUBFAMILY B"/>
    <property type="match status" value="1"/>
</dbReference>
<dbReference type="GO" id="GO:0051087">
    <property type="term" value="F:protein-folding chaperone binding"/>
    <property type="evidence" value="ECO:0007669"/>
    <property type="project" value="TreeGrafter"/>
</dbReference>
<dbReference type="FunCoup" id="A0A162ULQ1">
    <property type="interactions" value="236"/>
</dbReference>
<feature type="domain" description="J" evidence="2">
    <location>
        <begin position="6"/>
        <end position="77"/>
    </location>
</feature>
<feature type="transmembrane region" description="Helical" evidence="1">
    <location>
        <begin position="119"/>
        <end position="149"/>
    </location>
</feature>
<evidence type="ECO:0000313" key="3">
    <source>
        <dbReference type="EMBL" id="OAD76952.1"/>
    </source>
</evidence>
<keyword evidence="4" id="KW-1185">Reference proteome</keyword>
<organism evidence="3 4">
    <name type="scientific">Phycomyces blakesleeanus (strain ATCC 8743b / DSM 1359 / FGSC 10004 / NBRC 33097 / NRRL 1555)</name>
    <dbReference type="NCBI Taxonomy" id="763407"/>
    <lineage>
        <taxon>Eukaryota</taxon>
        <taxon>Fungi</taxon>
        <taxon>Fungi incertae sedis</taxon>
        <taxon>Mucoromycota</taxon>
        <taxon>Mucoromycotina</taxon>
        <taxon>Mucoromycetes</taxon>
        <taxon>Mucorales</taxon>
        <taxon>Phycomycetaceae</taxon>
        <taxon>Phycomyces</taxon>
    </lineage>
</organism>
<dbReference type="RefSeq" id="XP_018294992.1">
    <property type="nucleotide sequence ID" value="XM_018435243.1"/>
</dbReference>
<dbReference type="VEuPathDB" id="FungiDB:PHYBLDRAFT_165447"/>
<dbReference type="AlphaFoldDB" id="A0A162ULQ1"/>
<accession>A0A162ULQ1</accession>
<dbReference type="STRING" id="763407.A0A162ULQ1"/>
<keyword evidence="1" id="KW-0812">Transmembrane</keyword>
<dbReference type="CDD" id="cd06257">
    <property type="entry name" value="DnaJ"/>
    <property type="match status" value="1"/>
</dbReference>
<dbReference type="GO" id="GO:0005737">
    <property type="term" value="C:cytoplasm"/>
    <property type="evidence" value="ECO:0007669"/>
    <property type="project" value="TreeGrafter"/>
</dbReference>
<dbReference type="InterPro" id="IPR036869">
    <property type="entry name" value="J_dom_sf"/>
</dbReference>
<dbReference type="PANTHER" id="PTHR43948:SF21">
    <property type="entry name" value="DNAJ DOMAIN-CONTAINING PROTEIN"/>
    <property type="match status" value="1"/>
</dbReference>
<dbReference type="GO" id="GO:0044183">
    <property type="term" value="F:protein folding chaperone"/>
    <property type="evidence" value="ECO:0007669"/>
    <property type="project" value="TreeGrafter"/>
</dbReference>
<dbReference type="InParanoid" id="A0A162ULQ1"/>
<evidence type="ECO:0000256" key="1">
    <source>
        <dbReference type="SAM" id="Phobius"/>
    </source>
</evidence>
<evidence type="ECO:0000259" key="2">
    <source>
        <dbReference type="PROSITE" id="PS50076"/>
    </source>
</evidence>
<dbReference type="EMBL" id="KV440975">
    <property type="protein sequence ID" value="OAD76952.1"/>
    <property type="molecule type" value="Genomic_DNA"/>
</dbReference>
<dbReference type="PRINTS" id="PR00625">
    <property type="entry name" value="JDOMAIN"/>
</dbReference>
<sequence>MSNFVDYYTILKVSPKATQEEIRQAYKKEALISHPDRLPEDASEEDRREATRQFQLIADAYHTLGDKSRRAAYDRARASHGSTPFATHATPTASSETAHNMFSSAFEELLKDEVEHPTYMWRMLGAGAGLVIGFILANFGGALMGAVAGKTLGQIRDRKGVSVYTAFERLEASEKKKILSALLTQFLTQGAVGSMK</sequence>
<gene>
    <name evidence="3" type="ORF">PHYBLDRAFT_165447</name>
</gene>
<evidence type="ECO:0000313" key="4">
    <source>
        <dbReference type="Proteomes" id="UP000077315"/>
    </source>
</evidence>
<dbReference type="GO" id="GO:0005634">
    <property type="term" value="C:nucleus"/>
    <property type="evidence" value="ECO:0007669"/>
    <property type="project" value="TreeGrafter"/>
</dbReference>
<reference evidence="4" key="1">
    <citation type="submission" date="2015-06" db="EMBL/GenBank/DDBJ databases">
        <title>Expansion of signal transduction pathways in fungi by whole-genome duplication.</title>
        <authorList>
            <consortium name="DOE Joint Genome Institute"/>
            <person name="Corrochano L.M."/>
            <person name="Kuo A."/>
            <person name="Marcet-Houben M."/>
            <person name="Polaino S."/>
            <person name="Salamov A."/>
            <person name="Villalobos J.M."/>
            <person name="Alvarez M.I."/>
            <person name="Avalos J."/>
            <person name="Benito E.P."/>
            <person name="Benoit I."/>
            <person name="Burger G."/>
            <person name="Camino L.P."/>
            <person name="Canovas D."/>
            <person name="Cerda-Olmedo E."/>
            <person name="Cheng J.-F."/>
            <person name="Dominguez A."/>
            <person name="Elias M."/>
            <person name="Eslava A.P."/>
            <person name="Glaser F."/>
            <person name="Grimwood J."/>
            <person name="Gutierrez G."/>
            <person name="Heitman J."/>
            <person name="Henrissat B."/>
            <person name="Iturriaga E.A."/>
            <person name="Lang B.F."/>
            <person name="Lavin J.L."/>
            <person name="Lee S."/>
            <person name="Li W."/>
            <person name="Lindquist E."/>
            <person name="Lopez-Garcia S."/>
            <person name="Luque E.M."/>
            <person name="Marcos A.T."/>
            <person name="Martin J."/>
            <person name="McCluskey K."/>
            <person name="Medina H.R."/>
            <person name="Miralles-Duran A."/>
            <person name="Miyazaki A."/>
            <person name="Munoz-Torres E."/>
            <person name="Oguiza J.A."/>
            <person name="Ohm R."/>
            <person name="Olmedo M."/>
            <person name="Orejas M."/>
            <person name="Ortiz-Castellanos L."/>
            <person name="Pisabarro A.G."/>
            <person name="Rodriguez-Romero J."/>
            <person name="Ruiz-Herrera J."/>
            <person name="Ruiz-Vazquez R."/>
            <person name="Sanz C."/>
            <person name="Schackwitz W."/>
            <person name="Schmutz J."/>
            <person name="Shahriari M."/>
            <person name="Shelest E."/>
            <person name="Silva-Franco F."/>
            <person name="Soanes D."/>
            <person name="Syed K."/>
            <person name="Tagua V.G."/>
            <person name="Talbot N.J."/>
            <person name="Thon M."/>
            <person name="De vries R.P."/>
            <person name="Wiebenga A."/>
            <person name="Yadav J.S."/>
            <person name="Braun E.L."/>
            <person name="Baker S."/>
            <person name="Garre V."/>
            <person name="Horwitz B."/>
            <person name="Torres-Martinez S."/>
            <person name="Idnurm A."/>
            <person name="Herrera-Estrella A."/>
            <person name="Gabaldon T."/>
            <person name="Grigoriev I.V."/>
        </authorList>
    </citation>
    <scope>NUCLEOTIDE SEQUENCE [LARGE SCALE GENOMIC DNA]</scope>
    <source>
        <strain evidence="4">NRRL 1555(-)</strain>
    </source>
</reference>
<dbReference type="GO" id="GO:0051082">
    <property type="term" value="F:unfolded protein binding"/>
    <property type="evidence" value="ECO:0007669"/>
    <property type="project" value="TreeGrafter"/>
</dbReference>
<dbReference type="GeneID" id="28996149"/>
<keyword evidence="1" id="KW-1133">Transmembrane helix</keyword>